<dbReference type="RefSeq" id="WP_319961164.1">
    <property type="nucleotide sequence ID" value="NZ_JAXARY010000005.1"/>
</dbReference>
<dbReference type="PIRSF" id="PIRSF018266">
    <property type="entry name" value="FecR"/>
    <property type="match status" value="1"/>
</dbReference>
<evidence type="ECO:0000256" key="1">
    <source>
        <dbReference type="SAM" id="Phobius"/>
    </source>
</evidence>
<feature type="domain" description="FecR N-terminal" evidence="3">
    <location>
        <begin position="14"/>
        <end position="55"/>
    </location>
</feature>
<name>A0ABU4UCI4_9GAMM</name>
<evidence type="ECO:0000259" key="3">
    <source>
        <dbReference type="Pfam" id="PF16220"/>
    </source>
</evidence>
<dbReference type="Gene3D" id="3.55.50.30">
    <property type="match status" value="1"/>
</dbReference>
<keyword evidence="1" id="KW-1133">Transmembrane helix</keyword>
<proteinExistence type="predicted"/>
<dbReference type="Pfam" id="PF04773">
    <property type="entry name" value="FecR"/>
    <property type="match status" value="1"/>
</dbReference>
<dbReference type="InterPro" id="IPR006860">
    <property type="entry name" value="FecR"/>
</dbReference>
<dbReference type="EMBL" id="JAXARY010000005">
    <property type="protein sequence ID" value="MDX8127044.1"/>
    <property type="molecule type" value="Genomic_DNA"/>
</dbReference>
<dbReference type="PANTHER" id="PTHR30273:SF2">
    <property type="entry name" value="PROTEIN FECR"/>
    <property type="match status" value="1"/>
</dbReference>
<keyword evidence="1" id="KW-0472">Membrane</keyword>
<gene>
    <name evidence="4" type="ORF">QLH52_07120</name>
</gene>
<protein>
    <submittedName>
        <fullName evidence="4">FecR family protein</fullName>
    </submittedName>
</protein>
<dbReference type="Pfam" id="PF16220">
    <property type="entry name" value="DUF4880"/>
    <property type="match status" value="1"/>
</dbReference>
<evidence type="ECO:0000313" key="5">
    <source>
        <dbReference type="Proteomes" id="UP001284537"/>
    </source>
</evidence>
<keyword evidence="5" id="KW-1185">Reference proteome</keyword>
<evidence type="ECO:0000259" key="2">
    <source>
        <dbReference type="Pfam" id="PF04773"/>
    </source>
</evidence>
<dbReference type="InterPro" id="IPR012373">
    <property type="entry name" value="Ferrdict_sens_TM"/>
</dbReference>
<reference evidence="4 5" key="1">
    <citation type="submission" date="2023-11" db="EMBL/GenBank/DDBJ databases">
        <authorList>
            <person name="Ouyang M.-Y."/>
        </authorList>
    </citation>
    <scope>NUCLEOTIDE SEQUENCE [LARGE SCALE GENOMIC DNA]</scope>
    <source>
        <strain evidence="4 5">OY6</strain>
    </source>
</reference>
<dbReference type="Gene3D" id="2.60.120.1440">
    <property type="match status" value="1"/>
</dbReference>
<dbReference type="InterPro" id="IPR032623">
    <property type="entry name" value="FecR_N"/>
</dbReference>
<accession>A0ABU4UCI4</accession>
<dbReference type="Proteomes" id="UP001284537">
    <property type="component" value="Unassembled WGS sequence"/>
</dbReference>
<sequence length="319" mass="34978">MNPIASSSDRIFTEANAWFFRLRADDVGAAERERFAAWLAASPLHAEAWDTVQALFADLEAPAKAVRRQAAAPLTAKRPRRRRTASMAAALAACVGLIAVLPQSTLLQNLQSDYHTATGEQRLVTLADGSRLLLNTDSAVGIEMTAAERRITLLRGEAFFEVTRAPQRPFWVVAGDARARVTGTAFSVGRRSENVAVTVAEGRVETSTESHPDQITPLTPGESAHYRGARLSAKHTADIARELAWRQGQMVFVQAPLAEVVAQINRYRPGRLIVTDPQLENRPITAVFNIDKLDDAVSALEQTFGIRARRIADYWVLLG</sequence>
<feature type="transmembrane region" description="Helical" evidence="1">
    <location>
        <begin position="84"/>
        <end position="102"/>
    </location>
</feature>
<keyword evidence="1" id="KW-0812">Transmembrane</keyword>
<feature type="domain" description="FecR protein" evidence="2">
    <location>
        <begin position="113"/>
        <end position="205"/>
    </location>
</feature>
<organism evidence="4 5">
    <name type="scientific">Methylomonas defluvii</name>
    <dbReference type="NCBI Taxonomy" id="3045149"/>
    <lineage>
        <taxon>Bacteria</taxon>
        <taxon>Pseudomonadati</taxon>
        <taxon>Pseudomonadota</taxon>
        <taxon>Gammaproteobacteria</taxon>
        <taxon>Methylococcales</taxon>
        <taxon>Methylococcaceae</taxon>
        <taxon>Methylomonas</taxon>
    </lineage>
</organism>
<comment type="caution">
    <text evidence="4">The sequence shown here is derived from an EMBL/GenBank/DDBJ whole genome shotgun (WGS) entry which is preliminary data.</text>
</comment>
<evidence type="ECO:0000313" key="4">
    <source>
        <dbReference type="EMBL" id="MDX8127044.1"/>
    </source>
</evidence>
<dbReference type="PANTHER" id="PTHR30273">
    <property type="entry name" value="PERIPLASMIC SIGNAL SENSOR AND SIGMA FACTOR ACTIVATOR FECR-RELATED"/>
    <property type="match status" value="1"/>
</dbReference>